<name>A0ABW6VJ63_MICFU</name>
<dbReference type="Proteomes" id="UP001602119">
    <property type="component" value="Unassembled WGS sequence"/>
</dbReference>
<sequence length="79" mass="8485">MRATAAVRDGWVVVSPYEGPELAPISIAVGSQDEWKPAFLDWVDGARVAKIRQPAPTGRPAQVWLRVGETVTSAGKVTI</sequence>
<evidence type="ECO:0000313" key="1">
    <source>
        <dbReference type="EMBL" id="MFF4779397.1"/>
    </source>
</evidence>
<keyword evidence="2" id="KW-1185">Reference proteome</keyword>
<organism evidence="1 2">
    <name type="scientific">Microtetraspora fusca</name>
    <dbReference type="NCBI Taxonomy" id="1997"/>
    <lineage>
        <taxon>Bacteria</taxon>
        <taxon>Bacillati</taxon>
        <taxon>Actinomycetota</taxon>
        <taxon>Actinomycetes</taxon>
        <taxon>Streptosporangiales</taxon>
        <taxon>Streptosporangiaceae</taxon>
        <taxon>Microtetraspora</taxon>
    </lineage>
</organism>
<dbReference type="RefSeq" id="WP_387348144.1">
    <property type="nucleotide sequence ID" value="NZ_JBIAXI010000049.1"/>
</dbReference>
<protein>
    <submittedName>
        <fullName evidence="1">Uncharacterized protein</fullName>
    </submittedName>
</protein>
<accession>A0ABW6VJ63</accession>
<gene>
    <name evidence="1" type="ORF">ACFY05_41940</name>
</gene>
<comment type="caution">
    <text evidence="1">The sequence shown here is derived from an EMBL/GenBank/DDBJ whole genome shotgun (WGS) entry which is preliminary data.</text>
</comment>
<proteinExistence type="predicted"/>
<reference evidence="1 2" key="1">
    <citation type="submission" date="2024-10" db="EMBL/GenBank/DDBJ databases">
        <title>The Natural Products Discovery Center: Release of the First 8490 Sequenced Strains for Exploring Actinobacteria Biosynthetic Diversity.</title>
        <authorList>
            <person name="Kalkreuter E."/>
            <person name="Kautsar S.A."/>
            <person name="Yang D."/>
            <person name="Bader C.D."/>
            <person name="Teijaro C.N."/>
            <person name="Fluegel L."/>
            <person name="Davis C.M."/>
            <person name="Simpson J.R."/>
            <person name="Lauterbach L."/>
            <person name="Steele A.D."/>
            <person name="Gui C."/>
            <person name="Meng S."/>
            <person name="Li G."/>
            <person name="Viehrig K."/>
            <person name="Ye F."/>
            <person name="Su P."/>
            <person name="Kiefer A.F."/>
            <person name="Nichols A."/>
            <person name="Cepeda A.J."/>
            <person name="Yan W."/>
            <person name="Fan B."/>
            <person name="Jiang Y."/>
            <person name="Adhikari A."/>
            <person name="Zheng C.-J."/>
            <person name="Schuster L."/>
            <person name="Cowan T.M."/>
            <person name="Smanski M.J."/>
            <person name="Chevrette M.G."/>
            <person name="De Carvalho L.P.S."/>
            <person name="Shen B."/>
        </authorList>
    </citation>
    <scope>NUCLEOTIDE SEQUENCE [LARGE SCALE GENOMIC DNA]</scope>
    <source>
        <strain evidence="1 2">NPDC001281</strain>
    </source>
</reference>
<evidence type="ECO:0000313" key="2">
    <source>
        <dbReference type="Proteomes" id="UP001602119"/>
    </source>
</evidence>
<dbReference type="EMBL" id="JBIAXI010000049">
    <property type="protein sequence ID" value="MFF4779397.1"/>
    <property type="molecule type" value="Genomic_DNA"/>
</dbReference>